<dbReference type="PANTHER" id="PTHR10357">
    <property type="entry name" value="ALPHA-AMYLASE FAMILY MEMBER"/>
    <property type="match status" value="1"/>
</dbReference>
<proteinExistence type="predicted"/>
<evidence type="ECO:0000256" key="1">
    <source>
        <dbReference type="ARBA" id="ARBA00022801"/>
    </source>
</evidence>
<dbReference type="InterPro" id="IPR013783">
    <property type="entry name" value="Ig-like_fold"/>
</dbReference>
<dbReference type="InterPro" id="IPR006047">
    <property type="entry name" value="GH13_cat_dom"/>
</dbReference>
<gene>
    <name evidence="4" type="ORF">JL106_04000</name>
</gene>
<dbReference type="SMART" id="SM00642">
    <property type="entry name" value="Aamy"/>
    <property type="match status" value="1"/>
</dbReference>
<dbReference type="CDD" id="cd11338">
    <property type="entry name" value="AmyAc_CMD"/>
    <property type="match status" value="1"/>
</dbReference>
<dbReference type="EMBL" id="JAERWK010000005">
    <property type="protein sequence ID" value="MBM9466442.1"/>
    <property type="molecule type" value="Genomic_DNA"/>
</dbReference>
<dbReference type="AlphaFoldDB" id="A0A938Y9J0"/>
<accession>A0A938Y9J0</accession>
<name>A0A938Y9J0_9ACTN</name>
<dbReference type="GO" id="GO:0004553">
    <property type="term" value="F:hydrolase activity, hydrolyzing O-glycosyl compounds"/>
    <property type="evidence" value="ECO:0007669"/>
    <property type="project" value="InterPro"/>
</dbReference>
<organism evidence="4 5">
    <name type="scientific">Nakamurella leprariae</name>
    <dbReference type="NCBI Taxonomy" id="2803911"/>
    <lineage>
        <taxon>Bacteria</taxon>
        <taxon>Bacillati</taxon>
        <taxon>Actinomycetota</taxon>
        <taxon>Actinomycetes</taxon>
        <taxon>Nakamurellales</taxon>
        <taxon>Nakamurellaceae</taxon>
        <taxon>Nakamurella</taxon>
    </lineage>
</organism>
<dbReference type="PANTHER" id="PTHR10357:SF210">
    <property type="entry name" value="MALTODEXTRIN GLUCOSIDASE"/>
    <property type="match status" value="1"/>
</dbReference>
<dbReference type="Gene3D" id="2.60.40.10">
    <property type="entry name" value="Immunoglobulins"/>
    <property type="match status" value="1"/>
</dbReference>
<dbReference type="Proteomes" id="UP000663792">
    <property type="component" value="Unassembled WGS sequence"/>
</dbReference>
<evidence type="ECO:0000256" key="2">
    <source>
        <dbReference type="ARBA" id="ARBA00023295"/>
    </source>
</evidence>
<evidence type="ECO:0000259" key="3">
    <source>
        <dbReference type="SMART" id="SM00642"/>
    </source>
</evidence>
<dbReference type="Pfam" id="PF00128">
    <property type="entry name" value="Alpha-amylase"/>
    <property type="match status" value="2"/>
</dbReference>
<dbReference type="Gene3D" id="3.20.20.80">
    <property type="entry name" value="Glycosidases"/>
    <property type="match status" value="1"/>
</dbReference>
<dbReference type="GO" id="GO:0005975">
    <property type="term" value="P:carbohydrate metabolic process"/>
    <property type="evidence" value="ECO:0007669"/>
    <property type="project" value="InterPro"/>
</dbReference>
<feature type="domain" description="Glycosyl hydrolase family 13 catalytic" evidence="3">
    <location>
        <begin position="130"/>
        <end position="516"/>
    </location>
</feature>
<keyword evidence="2" id="KW-0326">Glycosidase</keyword>
<dbReference type="InterPro" id="IPR004185">
    <property type="entry name" value="Glyco_hydro_13_lg-like_dom"/>
</dbReference>
<evidence type="ECO:0000313" key="5">
    <source>
        <dbReference type="Proteomes" id="UP000663792"/>
    </source>
</evidence>
<dbReference type="CDD" id="cd02857">
    <property type="entry name" value="E_set_CDase_PDE_N"/>
    <property type="match status" value="1"/>
</dbReference>
<protein>
    <submittedName>
        <fullName evidence="4">Glycoside hydrolase family 13 protein</fullName>
    </submittedName>
</protein>
<evidence type="ECO:0000313" key="4">
    <source>
        <dbReference type="EMBL" id="MBM9466442.1"/>
    </source>
</evidence>
<sequence length="603" mass="66332">MVRVGPHHDGSALYVGTARPALGDRVPVRVRVPARGGVRSVSLRVLQDAEPTWVDATPDGADAGERWFTAEVPIHNPVTSYRVHLDRGRSGYSWLNGTGEHARDITDLADFRLTTFDPGPDWALDAVVYQVFPDRFARSGAERPVPAWAIPADWDDPVIPSGPGVSEQFYGGDLDGIRERLSHLQQLGITTLYLTPIFPARSNHRYNATTFETVDPLLGGDAALARLAGACHDAGLRIVGDLTTNHSGDDHAWFRAALADPMAPERSFYYFGDRDDYASWLGHRSLPKFDLESLELRDRMFGPGDSVVARWLREPYDLDGWRIDVANMTGRHGAHDHGAAVARLIRGTLAAVRPDSVLIAEYTNDFTADLRGDGWQGSMNYAGFGRPVWSWLVGPEYEESLLGVGSRIVRRPGTENVDTMRDFAAAVPWAVAARHWNLISSHDTARIRTVTGSGEASRLAAVMLMTYLGTPMVYAGDELGLQGRNGEDGRRPMPWDRPDRWDDETLRLHQELIALRRRHPALCRGGLRWVVRQADAIAFLRETADERLLVGAARAPWSGARLPRTLAPDGVAETLHGGVDLTITDAAVEVPGDGPIAAVWRLA</sequence>
<reference evidence="4" key="1">
    <citation type="submission" date="2021-01" db="EMBL/GenBank/DDBJ databases">
        <title>YIM 132084 draft genome.</title>
        <authorList>
            <person name="An D."/>
        </authorList>
    </citation>
    <scope>NUCLEOTIDE SEQUENCE</scope>
    <source>
        <strain evidence="4">YIM 132084</strain>
    </source>
</reference>
<keyword evidence="5" id="KW-1185">Reference proteome</keyword>
<dbReference type="SUPFAM" id="SSF51445">
    <property type="entry name" value="(Trans)glycosidases"/>
    <property type="match status" value="1"/>
</dbReference>
<dbReference type="InterPro" id="IPR017853">
    <property type="entry name" value="GH"/>
</dbReference>
<keyword evidence="1 4" id="KW-0378">Hydrolase</keyword>
<comment type="caution">
    <text evidence="4">The sequence shown here is derived from an EMBL/GenBank/DDBJ whole genome shotgun (WGS) entry which is preliminary data.</text>
</comment>